<gene>
    <name evidence="2" type="ORF">GMARGA_LOCUS2820</name>
</gene>
<organism evidence="2 3">
    <name type="scientific">Gigaspora margarita</name>
    <dbReference type="NCBI Taxonomy" id="4874"/>
    <lineage>
        <taxon>Eukaryota</taxon>
        <taxon>Fungi</taxon>
        <taxon>Fungi incertae sedis</taxon>
        <taxon>Mucoromycota</taxon>
        <taxon>Glomeromycotina</taxon>
        <taxon>Glomeromycetes</taxon>
        <taxon>Diversisporales</taxon>
        <taxon>Gigasporaceae</taxon>
        <taxon>Gigaspora</taxon>
    </lineage>
</organism>
<keyword evidence="3" id="KW-1185">Reference proteome</keyword>
<evidence type="ECO:0000313" key="2">
    <source>
        <dbReference type="EMBL" id="CAG8513896.1"/>
    </source>
</evidence>
<dbReference type="InterPro" id="IPR002156">
    <property type="entry name" value="RNaseH_domain"/>
</dbReference>
<accession>A0ABM8W3A6</accession>
<evidence type="ECO:0000259" key="1">
    <source>
        <dbReference type="PROSITE" id="PS50879"/>
    </source>
</evidence>
<dbReference type="InterPro" id="IPR036397">
    <property type="entry name" value="RNaseH_sf"/>
</dbReference>
<name>A0ABM8W3A6_GIGMA</name>
<evidence type="ECO:0000313" key="3">
    <source>
        <dbReference type="Proteomes" id="UP000789901"/>
    </source>
</evidence>
<protein>
    <submittedName>
        <fullName evidence="2">33115_t:CDS:1</fullName>
    </submittedName>
</protein>
<proteinExistence type="predicted"/>
<dbReference type="Gene3D" id="3.30.420.10">
    <property type="entry name" value="Ribonuclease H-like superfamily/Ribonuclease H"/>
    <property type="match status" value="1"/>
</dbReference>
<comment type="caution">
    <text evidence="2">The sequence shown here is derived from an EMBL/GenBank/DDBJ whole genome shotgun (WGS) entry which is preliminary data.</text>
</comment>
<reference evidence="2 3" key="1">
    <citation type="submission" date="2021-06" db="EMBL/GenBank/DDBJ databases">
        <authorList>
            <person name="Kallberg Y."/>
            <person name="Tangrot J."/>
            <person name="Rosling A."/>
        </authorList>
    </citation>
    <scope>NUCLEOTIDE SEQUENCE [LARGE SCALE GENOMIC DNA]</scope>
    <source>
        <strain evidence="2 3">120-4 pot B 10/14</strain>
    </source>
</reference>
<dbReference type="Proteomes" id="UP000789901">
    <property type="component" value="Unassembled WGS sequence"/>
</dbReference>
<dbReference type="EMBL" id="CAJVQB010000931">
    <property type="protein sequence ID" value="CAG8513896.1"/>
    <property type="molecule type" value="Genomic_DNA"/>
</dbReference>
<feature type="domain" description="RNase H type-1" evidence="1">
    <location>
        <begin position="1"/>
        <end position="40"/>
    </location>
</feature>
<sequence length="117" mass="13336">MQILDTKRSKNLNVELIKVKGHSSDYWNDKVDELAKEDNLLENVSSNILFLQSHDPNTSQRGIIKRALSNAFLKLALMITTSYDSINKNVSRELRNTNEYLMLSLSIAKLQNIAIQS</sequence>
<dbReference type="PROSITE" id="PS50879">
    <property type="entry name" value="RNASE_H_1"/>
    <property type="match status" value="1"/>
</dbReference>